<accession>A0A8H7ULK6</accession>
<name>A0A8H7ULK6_MORIS</name>
<feature type="compositionally biased region" description="Low complexity" evidence="6">
    <location>
        <begin position="83"/>
        <end position="99"/>
    </location>
</feature>
<feature type="domain" description="K Homology" evidence="7">
    <location>
        <begin position="892"/>
        <end position="960"/>
    </location>
</feature>
<evidence type="ECO:0000256" key="6">
    <source>
        <dbReference type="SAM" id="MobiDB-lite"/>
    </source>
</evidence>
<keyword evidence="2" id="KW-0963">Cytoplasm</keyword>
<keyword evidence="9" id="KW-1185">Reference proteome</keyword>
<keyword evidence="3" id="KW-0677">Repeat</keyword>
<dbReference type="PANTHER" id="PTHR10627">
    <property type="entry name" value="SCP160"/>
    <property type="match status" value="1"/>
</dbReference>
<comment type="subcellular location">
    <subcellularLocation>
        <location evidence="1">Cytoplasm</location>
    </subcellularLocation>
</comment>
<feature type="domain" description="K Homology" evidence="7">
    <location>
        <begin position="1225"/>
        <end position="1291"/>
    </location>
</feature>
<dbReference type="Proteomes" id="UP000654370">
    <property type="component" value="Unassembled WGS sequence"/>
</dbReference>
<evidence type="ECO:0000256" key="1">
    <source>
        <dbReference type="ARBA" id="ARBA00004496"/>
    </source>
</evidence>
<feature type="domain" description="K Homology" evidence="7">
    <location>
        <begin position="386"/>
        <end position="454"/>
    </location>
</feature>
<feature type="domain" description="K Homology" evidence="7">
    <location>
        <begin position="628"/>
        <end position="709"/>
    </location>
</feature>
<dbReference type="Gene3D" id="3.30.1370.10">
    <property type="entry name" value="K Homology domain, type 1"/>
    <property type="match status" value="13"/>
</dbReference>
<evidence type="ECO:0000256" key="4">
    <source>
        <dbReference type="ARBA" id="ARBA00022884"/>
    </source>
</evidence>
<dbReference type="SUPFAM" id="SSF54791">
    <property type="entry name" value="Eukaryotic type KH-domain (KH-domain type I)"/>
    <property type="match status" value="11"/>
</dbReference>
<feature type="region of interest" description="Disordered" evidence="6">
    <location>
        <begin position="1"/>
        <end position="101"/>
    </location>
</feature>
<dbReference type="InterPro" id="IPR057778">
    <property type="entry name" value="KH_Vigilin_N"/>
</dbReference>
<feature type="domain" description="K Homology" evidence="7">
    <location>
        <begin position="455"/>
        <end position="534"/>
    </location>
</feature>
<organism evidence="8 9">
    <name type="scientific">Mortierella isabellina</name>
    <name type="common">Filamentous fungus</name>
    <name type="synonym">Umbelopsis isabellina</name>
    <dbReference type="NCBI Taxonomy" id="91625"/>
    <lineage>
        <taxon>Eukaryota</taxon>
        <taxon>Fungi</taxon>
        <taxon>Fungi incertae sedis</taxon>
        <taxon>Mucoromycota</taxon>
        <taxon>Mucoromycotina</taxon>
        <taxon>Umbelopsidomycetes</taxon>
        <taxon>Umbelopsidales</taxon>
        <taxon>Umbelopsidaceae</taxon>
        <taxon>Umbelopsis</taxon>
    </lineage>
</organism>
<feature type="domain" description="K Homology" evidence="7">
    <location>
        <begin position="130"/>
        <end position="205"/>
    </location>
</feature>
<dbReference type="EMBL" id="JAEPQZ010000003">
    <property type="protein sequence ID" value="KAG2183279.1"/>
    <property type="molecule type" value="Genomic_DNA"/>
</dbReference>
<comment type="caution">
    <text evidence="8">The sequence shown here is derived from an EMBL/GenBank/DDBJ whole genome shotgun (WGS) entry which is preliminary data.</text>
</comment>
<feature type="domain" description="K Homology" evidence="7">
    <location>
        <begin position="1115"/>
        <end position="1220"/>
    </location>
</feature>
<dbReference type="InterPro" id="IPR054548">
    <property type="entry name" value="SCP160-like_KH"/>
</dbReference>
<evidence type="ECO:0000259" key="7">
    <source>
        <dbReference type="SMART" id="SM00322"/>
    </source>
</evidence>
<dbReference type="CDD" id="cd00105">
    <property type="entry name" value="KH-I"/>
    <property type="match status" value="1"/>
</dbReference>
<feature type="domain" description="K Homology" evidence="7">
    <location>
        <begin position="718"/>
        <end position="798"/>
    </location>
</feature>
<feature type="domain" description="K Homology" evidence="7">
    <location>
        <begin position="964"/>
        <end position="1040"/>
    </location>
</feature>
<dbReference type="PANTHER" id="PTHR10627:SF31">
    <property type="entry name" value="DODECA-SATELLITE-BINDING PROTEIN 1, ISOFORM A"/>
    <property type="match status" value="1"/>
</dbReference>
<evidence type="ECO:0000256" key="3">
    <source>
        <dbReference type="ARBA" id="ARBA00022737"/>
    </source>
</evidence>
<dbReference type="PROSITE" id="PS50084">
    <property type="entry name" value="KH_TYPE_1"/>
    <property type="match status" value="11"/>
</dbReference>
<feature type="compositionally biased region" description="Polar residues" evidence="6">
    <location>
        <begin position="1"/>
        <end position="15"/>
    </location>
</feature>
<evidence type="ECO:0000256" key="2">
    <source>
        <dbReference type="ARBA" id="ARBA00022490"/>
    </source>
</evidence>
<feature type="domain" description="K Homology" evidence="7">
    <location>
        <begin position="538"/>
        <end position="611"/>
    </location>
</feature>
<sequence length="1297" mass="140359">MDSSFDNQQATQDLTPSAKLALMHAQAAQDQEKDAELTTTLSSSALSGDLSVGEAGDVQEEEEEVAREPVKPKKKAGLDLDSESAFPSLSSSSRPAAVSGWGAGSTARLKQASPAADAAAKTPAAKKVRNVVTDTLVLAKEEQIANQPSQPLGFKSAADSIKQIMSKTGTTINASTSRAGATTFLIQGKEADVAKAKREILANLAVKLNVQLEVPSSTQRFIIGSKGATLKQIQNISGTRITVPKREKSDVTPEPVENDDEEEDDVPVSISIVGDADGVRIAKAEIMKIVGEKTATQTVKLTNIDSHYYPLIAGADNKKVKALAEELDVKIRIPTFSVVAMVEADNESEEQSGNKSDAAIVISGDKEKVQQAKQTIEKKYADLQRLCSTVKFEVNKRQHRFIIGKGAVNLMEILDQTGCTVELPAPTNPSEEVVIRGPKNKLPSAMALAFEKANSVSVQVLDLTRIGKSDKKHSANLLRYLTYGSKLKQLENEHGVQIATPRGNIAEQKPVIEFVSKEEEAAENAYQAVNRLAESLSPALFGYATVEPHLHRHIIGRKGQNIQRLSEAHGISIITPDEKEDSSEILLVFEGKSGELEGLDQAAKDAKAKEALAAASAELTKMASDINDYASKTIKVPAKFHHAIIGPKRTTLNAILGNSSDNQVYVKFGSTGPSGDKSRNTDLEEDAIVIHGPTEEVNRVIKEINRVHEEAKHEDFLNSYVTECLIPAEYSAHVIGKAGSNINKLKDDLGVKIDIEDNKAKADGTGKAPAKNEKVNVTIKGIKTNVEAAKDRIMSLVESLADRTVTSLTIPKQYHKSLIGTSGRYVKKLEDKYSVRIQFPRGDGSADASDDGSEESGVEKTGSEEISLSGGKKGVAAAKAELLELYEYEVENNKTETFTFDAKHLPHLVGRNGAKVKEIKDETQARIDFSKPVDGVVTTTLQGTKQSIAKAKEIILEAVSELDSQVTETLKINPDHHKRLIGAGGQNIRNVVVEAGGSAERAANMVRFPRPEDKVQNEIVLKGDKEIVGKIRAKLEQLVADQEALVTITVQIPKDEHANLIGRGGSNLKALQKKYNVRIDFPKSGSAAAAEKVTINGLPEDCEKCKTEMLSKVRATIEMQVPRKNHAALVGSNGATYRKLRNEFNVVVDHKGEPEPKAGKKSTGLNGSAARIDTSDAAEDYALEIIENQGSSEEGNITWVLKGDQKNIERAQKYINGLLKDSKNLTHTGYLTVPQSMHRYIVGRQGSTISRIRNESDTNILVPNKDGDVVVITGSRAGIEMARDLIMDIVDRSTNRD</sequence>
<reference evidence="8" key="1">
    <citation type="submission" date="2020-12" db="EMBL/GenBank/DDBJ databases">
        <title>Metabolic potential, ecology and presence of endohyphal bacteria is reflected in genomic diversity of Mucoromycotina.</title>
        <authorList>
            <person name="Muszewska A."/>
            <person name="Okrasinska A."/>
            <person name="Steczkiewicz K."/>
            <person name="Drgas O."/>
            <person name="Orlowska M."/>
            <person name="Perlinska-Lenart U."/>
            <person name="Aleksandrzak-Piekarczyk T."/>
            <person name="Szatraj K."/>
            <person name="Zielenkiewicz U."/>
            <person name="Pilsyk S."/>
            <person name="Malc E."/>
            <person name="Mieczkowski P."/>
            <person name="Kruszewska J.S."/>
            <person name="Biernat P."/>
            <person name="Pawlowska J."/>
        </authorList>
    </citation>
    <scope>NUCLEOTIDE SEQUENCE</scope>
    <source>
        <strain evidence="8">WA0000067209</strain>
    </source>
</reference>
<feature type="domain" description="K Homology" evidence="7">
    <location>
        <begin position="206"/>
        <end position="291"/>
    </location>
</feature>
<feature type="region of interest" description="Disordered" evidence="6">
    <location>
        <begin position="840"/>
        <end position="870"/>
    </location>
</feature>
<dbReference type="Pfam" id="PF00013">
    <property type="entry name" value="KH_1"/>
    <property type="match status" value="9"/>
</dbReference>
<dbReference type="Pfam" id="PF22952">
    <property type="entry name" value="KH_11"/>
    <property type="match status" value="1"/>
</dbReference>
<dbReference type="GO" id="GO:0005737">
    <property type="term" value="C:cytoplasm"/>
    <property type="evidence" value="ECO:0007669"/>
    <property type="project" value="TreeGrafter"/>
</dbReference>
<gene>
    <name evidence="8" type="ORF">INT43_006284</name>
</gene>
<dbReference type="GO" id="GO:0003729">
    <property type="term" value="F:mRNA binding"/>
    <property type="evidence" value="ECO:0007669"/>
    <property type="project" value="TreeGrafter"/>
</dbReference>
<proteinExistence type="predicted"/>
<feature type="compositionally biased region" description="Low complexity" evidence="6">
    <location>
        <begin position="37"/>
        <end position="51"/>
    </location>
</feature>
<feature type="domain" description="K Homology" evidence="7">
    <location>
        <begin position="293"/>
        <end position="381"/>
    </location>
</feature>
<dbReference type="OrthoDB" id="10027144at2759"/>
<evidence type="ECO:0000256" key="5">
    <source>
        <dbReference type="PROSITE-ProRule" id="PRU00117"/>
    </source>
</evidence>
<dbReference type="CDD" id="cd22408">
    <property type="entry name" value="KH-I_Vigilin_rpt4"/>
    <property type="match status" value="1"/>
</dbReference>
<dbReference type="InterPro" id="IPR004088">
    <property type="entry name" value="KH_dom_type_1"/>
</dbReference>
<dbReference type="Pfam" id="PF24668">
    <property type="entry name" value="KH_Vigilin"/>
    <property type="match status" value="1"/>
</dbReference>
<evidence type="ECO:0000313" key="9">
    <source>
        <dbReference type="Proteomes" id="UP000654370"/>
    </source>
</evidence>
<dbReference type="SMART" id="SM00322">
    <property type="entry name" value="KH"/>
    <property type="match status" value="14"/>
</dbReference>
<feature type="region of interest" description="Disordered" evidence="6">
    <location>
        <begin position="245"/>
        <end position="265"/>
    </location>
</feature>
<feature type="domain" description="K Homology" evidence="7">
    <location>
        <begin position="1044"/>
        <end position="1114"/>
    </location>
</feature>
<evidence type="ECO:0000313" key="8">
    <source>
        <dbReference type="EMBL" id="KAG2183279.1"/>
    </source>
</evidence>
<protein>
    <recommendedName>
        <fullName evidence="7">K Homology domain-containing protein</fullName>
    </recommendedName>
</protein>
<keyword evidence="4 5" id="KW-0694">RNA-binding</keyword>
<feature type="compositionally biased region" description="Acidic residues" evidence="6">
    <location>
        <begin position="256"/>
        <end position="265"/>
    </location>
</feature>
<feature type="domain" description="K Homology" evidence="7">
    <location>
        <begin position="802"/>
        <end position="887"/>
    </location>
</feature>
<dbReference type="InterPro" id="IPR004087">
    <property type="entry name" value="KH_dom"/>
</dbReference>
<dbReference type="InterPro" id="IPR036612">
    <property type="entry name" value="KH_dom_type_1_sf"/>
</dbReference>